<organism evidence="4 5">
    <name type="scientific">Thiothrix lacustris</name>
    <dbReference type="NCBI Taxonomy" id="525917"/>
    <lineage>
        <taxon>Bacteria</taxon>
        <taxon>Pseudomonadati</taxon>
        <taxon>Pseudomonadota</taxon>
        <taxon>Gammaproteobacteria</taxon>
        <taxon>Thiotrichales</taxon>
        <taxon>Thiotrichaceae</taxon>
        <taxon>Thiothrix</taxon>
    </lineage>
</organism>
<evidence type="ECO:0000256" key="3">
    <source>
        <dbReference type="PIRSR" id="PIRSR006156-1"/>
    </source>
</evidence>
<comment type="similarity">
    <text evidence="2">Belongs to the RelE toxin family. YafQ subfamily.</text>
</comment>
<dbReference type="InterPro" id="IPR004386">
    <property type="entry name" value="Toxin_YafQ-like"/>
</dbReference>
<dbReference type="GO" id="GO:0006402">
    <property type="term" value="P:mRNA catabolic process"/>
    <property type="evidence" value="ECO:0007669"/>
    <property type="project" value="TreeGrafter"/>
</dbReference>
<dbReference type="InterPro" id="IPR007712">
    <property type="entry name" value="RelE/ParE_toxin"/>
</dbReference>
<dbReference type="PIRSF" id="PIRSF006156">
    <property type="entry name" value="YafQ"/>
    <property type="match status" value="1"/>
</dbReference>
<dbReference type="PANTHER" id="PTHR40588:SF1">
    <property type="entry name" value="MRNA INTERFERASE TOXIN YAFQ"/>
    <property type="match status" value="1"/>
</dbReference>
<dbReference type="EMBL" id="MTEJ01000564">
    <property type="protein sequence ID" value="OQX01595.1"/>
    <property type="molecule type" value="Genomic_DNA"/>
</dbReference>
<evidence type="ECO:0008006" key="6">
    <source>
        <dbReference type="Google" id="ProtNLM"/>
    </source>
</evidence>
<dbReference type="InterPro" id="IPR035093">
    <property type="entry name" value="RelE/ParE_toxin_dom_sf"/>
</dbReference>
<reference evidence="4 5" key="1">
    <citation type="submission" date="2017-01" db="EMBL/GenBank/DDBJ databases">
        <title>Novel large sulfur bacteria in the metagenomes of groundwater-fed chemosynthetic microbial mats in the Lake Huron basin.</title>
        <authorList>
            <person name="Sharrar A.M."/>
            <person name="Flood B.E."/>
            <person name="Bailey J.V."/>
            <person name="Jones D.S."/>
            <person name="Biddanda B."/>
            <person name="Ruberg S.A."/>
            <person name="Marcus D.N."/>
            <person name="Dick G.J."/>
        </authorList>
    </citation>
    <scope>NUCLEOTIDE SEQUENCE [LARGE SCALE GENOMIC DNA]</scope>
    <source>
        <strain evidence="4">A8</strain>
    </source>
</reference>
<dbReference type="FunFam" id="3.30.2310.20:FF:000003">
    <property type="entry name" value="Type II toxin-antitoxin system YafQ family toxin"/>
    <property type="match status" value="1"/>
</dbReference>
<feature type="active site" description="Proton donor" evidence="3">
    <location>
        <position position="90"/>
    </location>
</feature>
<dbReference type="Gene3D" id="3.30.2310.20">
    <property type="entry name" value="RelE-like"/>
    <property type="match status" value="1"/>
</dbReference>
<name>A0A1Y1QAU1_9GAMM</name>
<comment type="caution">
    <text evidence="4">The sequence shown here is derived from an EMBL/GenBank/DDBJ whole genome shotgun (WGS) entry which is preliminary data.</text>
</comment>
<gene>
    <name evidence="4" type="ORF">BWK73_45535</name>
</gene>
<keyword evidence="1" id="KW-1277">Toxin-antitoxin system</keyword>
<accession>A0A1Y1QAU1</accession>
<dbReference type="GO" id="GO:0006415">
    <property type="term" value="P:translational termination"/>
    <property type="evidence" value="ECO:0007669"/>
    <property type="project" value="TreeGrafter"/>
</dbReference>
<dbReference type="NCBIfam" id="TIGR02385">
    <property type="entry name" value="RelE_StbE"/>
    <property type="match status" value="1"/>
</dbReference>
<dbReference type="Proteomes" id="UP000192491">
    <property type="component" value="Unassembled WGS sequence"/>
</dbReference>
<evidence type="ECO:0000256" key="2">
    <source>
        <dbReference type="ARBA" id="ARBA00061366"/>
    </source>
</evidence>
<dbReference type="SUPFAM" id="SSF143011">
    <property type="entry name" value="RelE-like"/>
    <property type="match status" value="1"/>
</dbReference>
<evidence type="ECO:0000313" key="5">
    <source>
        <dbReference type="Proteomes" id="UP000192491"/>
    </source>
</evidence>
<dbReference type="PANTHER" id="PTHR40588">
    <property type="entry name" value="MRNA INTERFERASE TOXIN YAFQ"/>
    <property type="match status" value="1"/>
</dbReference>
<proteinExistence type="inferred from homology"/>
<evidence type="ECO:0000256" key="1">
    <source>
        <dbReference type="ARBA" id="ARBA00022649"/>
    </source>
</evidence>
<evidence type="ECO:0000313" key="4">
    <source>
        <dbReference type="EMBL" id="OQX01595.1"/>
    </source>
</evidence>
<sequence length="94" mass="11117">MRELKRSSRFKSEYKLMKKRGKDMDKINTVILMLINDEELPPALCDHPLNGNWSGFRDCHIEPDWILIYKKIDNNVLELQELRLEATGTHSDLF</sequence>
<dbReference type="AlphaFoldDB" id="A0A1Y1QAU1"/>
<dbReference type="GO" id="GO:0004521">
    <property type="term" value="F:RNA endonuclease activity"/>
    <property type="evidence" value="ECO:0007669"/>
    <property type="project" value="TreeGrafter"/>
</dbReference>
<protein>
    <recommendedName>
        <fullName evidence="6">YafQ family addiction module toxin</fullName>
    </recommendedName>
</protein>
<dbReference type="Pfam" id="PF15738">
    <property type="entry name" value="YafQ_toxin"/>
    <property type="match status" value="1"/>
</dbReference>